<proteinExistence type="predicted"/>
<organism evidence="1 2">
    <name type="scientific">Oleiagrimonas citrea</name>
    <dbReference type="NCBI Taxonomy" id="1665687"/>
    <lineage>
        <taxon>Bacteria</taxon>
        <taxon>Pseudomonadati</taxon>
        <taxon>Pseudomonadota</taxon>
        <taxon>Gammaproteobacteria</taxon>
        <taxon>Lysobacterales</taxon>
        <taxon>Rhodanobacteraceae</taxon>
        <taxon>Oleiagrimonas</taxon>
    </lineage>
</organism>
<gene>
    <name evidence="1" type="ORF">HF690_09960</name>
</gene>
<dbReference type="AlphaFoldDB" id="A0A846ZPA4"/>
<protein>
    <submittedName>
        <fullName evidence="1">Phosphoglycerate mutase</fullName>
    </submittedName>
</protein>
<name>A0A846ZPA4_9GAMM</name>
<dbReference type="EMBL" id="JAAZQD010000003">
    <property type="protein sequence ID" value="NKZ39271.1"/>
    <property type="molecule type" value="Genomic_DNA"/>
</dbReference>
<evidence type="ECO:0000313" key="2">
    <source>
        <dbReference type="Proteomes" id="UP000541636"/>
    </source>
</evidence>
<dbReference type="Proteomes" id="UP000541636">
    <property type="component" value="Unassembled WGS sequence"/>
</dbReference>
<accession>A0A846ZPA4</accession>
<dbReference type="RefSeq" id="WP_168609305.1">
    <property type="nucleotide sequence ID" value="NZ_JAAZQD010000003.1"/>
</dbReference>
<comment type="caution">
    <text evidence="1">The sequence shown here is derived from an EMBL/GenBank/DDBJ whole genome shotgun (WGS) entry which is preliminary data.</text>
</comment>
<sequence length="296" mass="33404">MLHVLLPNFAHCGQDRLLRTWLIRGDRLPDAAHGYSAALGAHFRWPSGDLPAGALLREAERGDAEGDTWLCADPAFVQPDMTGARMLACGTLDLTAEEAESLARPLRPLFGDRGFLLELTTPSRWHLRMPRDAQPPAFAAPDRVLGDDLLTYLPQDARHASWRELFNEAQILLHQHPLNAERRARGQMPVNCLWLWGGGRLPSWVKADIERIHTHDALARVLAERARVAVADVQDFDPDAAGDVLLDLEAGLRPEAHWPLLERALKRHKAMHLDFASGERMLVRHAHRWRIWRKVA</sequence>
<evidence type="ECO:0000313" key="1">
    <source>
        <dbReference type="EMBL" id="NKZ39271.1"/>
    </source>
</evidence>
<keyword evidence="2" id="KW-1185">Reference proteome</keyword>
<reference evidence="1 2" key="1">
    <citation type="journal article" date="2017" name="Int. J. Syst. Evol. Microbiol.">
        <title>Oleiagrimonas citrea sp. nov., a marine bacterium isolated from tidal flat sediment and emended description of the genus Oleiagrimonas Fang et al. 2015 and Oleiagrimonas soli.</title>
        <authorList>
            <person name="Yang S.H."/>
            <person name="Seo H.S."/>
            <person name="Seong C.N."/>
            <person name="Kwon K.K."/>
        </authorList>
    </citation>
    <scope>NUCLEOTIDE SEQUENCE [LARGE SCALE GENOMIC DNA]</scope>
    <source>
        <strain evidence="1 2">MEBiC09124</strain>
    </source>
</reference>